<dbReference type="PATRIC" id="fig|1144316.3.peg.3920"/>
<feature type="transmembrane region" description="Helical" evidence="1">
    <location>
        <begin position="6"/>
        <end position="28"/>
    </location>
</feature>
<evidence type="ECO:0000313" key="2">
    <source>
        <dbReference type="EMBL" id="EJL68150.1"/>
    </source>
</evidence>
<dbReference type="EMBL" id="AKJY01000106">
    <property type="protein sequence ID" value="EJL68150.1"/>
    <property type="molecule type" value="Genomic_DNA"/>
</dbReference>
<keyword evidence="1" id="KW-0472">Membrane</keyword>
<dbReference type="Proteomes" id="UP000007509">
    <property type="component" value="Unassembled WGS sequence"/>
</dbReference>
<organism evidence="2 3">
    <name type="scientific">Chryseobacterium populi</name>
    <dbReference type="NCBI Taxonomy" id="1144316"/>
    <lineage>
        <taxon>Bacteria</taxon>
        <taxon>Pseudomonadati</taxon>
        <taxon>Bacteroidota</taxon>
        <taxon>Flavobacteriia</taxon>
        <taxon>Flavobacteriales</taxon>
        <taxon>Weeksellaceae</taxon>
        <taxon>Chryseobacterium group</taxon>
        <taxon>Chryseobacterium</taxon>
    </lineage>
</organism>
<proteinExistence type="predicted"/>
<dbReference type="AlphaFoldDB" id="J2JJU4"/>
<sequence>MNYSVGPFNLLMLISILCILYVCGIYFIMKKKLGIEAVLLMIFFPFIGSIGIIIYSLFGAKGNK</sequence>
<reference evidence="2 3" key="1">
    <citation type="journal article" date="2012" name="J. Bacteriol.">
        <title>Twenty-one genome sequences from Pseudomonas species and 19 genome sequences from diverse bacteria isolated from the rhizosphere and endosphere of Populus deltoides.</title>
        <authorList>
            <person name="Brown S.D."/>
            <person name="Utturkar S.M."/>
            <person name="Klingeman D.M."/>
            <person name="Johnson C.M."/>
            <person name="Martin S.L."/>
            <person name="Land M.L."/>
            <person name="Lu T.Y."/>
            <person name="Schadt C.W."/>
            <person name="Doktycz M.J."/>
            <person name="Pelletier D.A."/>
        </authorList>
    </citation>
    <scope>NUCLEOTIDE SEQUENCE [LARGE SCALE GENOMIC DNA]</scope>
    <source>
        <strain evidence="2 3">CF314</strain>
    </source>
</reference>
<accession>J2JJU4</accession>
<evidence type="ECO:0000313" key="3">
    <source>
        <dbReference type="Proteomes" id="UP000007509"/>
    </source>
</evidence>
<evidence type="ECO:0000256" key="1">
    <source>
        <dbReference type="SAM" id="Phobius"/>
    </source>
</evidence>
<protein>
    <submittedName>
        <fullName evidence="2">TmRNA</fullName>
    </submittedName>
</protein>
<keyword evidence="3" id="KW-1185">Reference proteome</keyword>
<feature type="transmembrane region" description="Helical" evidence="1">
    <location>
        <begin position="37"/>
        <end position="58"/>
    </location>
</feature>
<keyword evidence="1" id="KW-0812">Transmembrane</keyword>
<comment type="caution">
    <text evidence="2">The sequence shown here is derived from an EMBL/GenBank/DDBJ whole genome shotgun (WGS) entry which is preliminary data.</text>
</comment>
<name>J2JJU4_9FLAO</name>
<gene>
    <name evidence="2" type="ORF">PMI13_03906</name>
</gene>
<keyword evidence="1" id="KW-1133">Transmembrane helix</keyword>